<gene>
    <name evidence="1" type="ORF">SAMN05443550_1152</name>
</gene>
<evidence type="ECO:0000313" key="1">
    <source>
        <dbReference type="EMBL" id="SEB18883.1"/>
    </source>
</evidence>
<evidence type="ECO:0000313" key="2">
    <source>
        <dbReference type="Proteomes" id="UP000198850"/>
    </source>
</evidence>
<dbReference type="AlphaFoldDB" id="A0A1H4HAM1"/>
<dbReference type="RefSeq" id="WP_090559757.1">
    <property type="nucleotide sequence ID" value="NZ_FNRA01000015.1"/>
</dbReference>
<organism evidence="1 2">
    <name type="scientific">Pedobacter hartonius</name>
    <dbReference type="NCBI Taxonomy" id="425514"/>
    <lineage>
        <taxon>Bacteria</taxon>
        <taxon>Pseudomonadati</taxon>
        <taxon>Bacteroidota</taxon>
        <taxon>Sphingobacteriia</taxon>
        <taxon>Sphingobacteriales</taxon>
        <taxon>Sphingobacteriaceae</taxon>
        <taxon>Pedobacter</taxon>
    </lineage>
</organism>
<dbReference type="OrthoDB" id="771883at2"/>
<accession>A0A1H4HAM1</accession>
<reference evidence="1 2" key="1">
    <citation type="submission" date="2016-10" db="EMBL/GenBank/DDBJ databases">
        <authorList>
            <person name="de Groot N.N."/>
        </authorList>
    </citation>
    <scope>NUCLEOTIDE SEQUENCE [LARGE SCALE GENOMIC DNA]</scope>
    <source>
        <strain evidence="1 2">DSM 19033</strain>
    </source>
</reference>
<dbReference type="STRING" id="425514.SAMN05443550_1152"/>
<protein>
    <submittedName>
        <fullName evidence="1">Uncharacterized protein</fullName>
    </submittedName>
</protein>
<sequence length="77" mass="8866">MQYIYEDHYRGKIRKLLILTPGEGSDYRVFHDSDFLGSIKPVNTGNDGTIWKTEYNILKPIAVKIGEYIESCIDTPQ</sequence>
<dbReference type="Proteomes" id="UP000198850">
    <property type="component" value="Unassembled WGS sequence"/>
</dbReference>
<proteinExistence type="predicted"/>
<dbReference type="EMBL" id="FNRA01000015">
    <property type="protein sequence ID" value="SEB18883.1"/>
    <property type="molecule type" value="Genomic_DNA"/>
</dbReference>
<keyword evidence="2" id="KW-1185">Reference proteome</keyword>
<name>A0A1H4HAM1_9SPHI</name>